<gene>
    <name evidence="2" type="ORF">ACFSAV_03010</name>
</gene>
<evidence type="ECO:0000313" key="2">
    <source>
        <dbReference type="EMBL" id="MFD1805350.1"/>
    </source>
</evidence>
<evidence type="ECO:0000256" key="1">
    <source>
        <dbReference type="SAM" id="Phobius"/>
    </source>
</evidence>
<keyword evidence="1" id="KW-1133">Transmembrane helix</keyword>
<keyword evidence="1" id="KW-0812">Transmembrane</keyword>
<keyword evidence="1" id="KW-0472">Membrane</keyword>
<accession>A0ABW4NT59</accession>
<dbReference type="RefSeq" id="WP_379096022.1">
    <property type="nucleotide sequence ID" value="NZ_JBHUFP010000004.1"/>
</dbReference>
<protein>
    <recommendedName>
        <fullName evidence="4">Transmembrane protein</fullName>
    </recommendedName>
</protein>
<reference evidence="3" key="1">
    <citation type="journal article" date="2019" name="Int. J. Syst. Evol. Microbiol.">
        <title>The Global Catalogue of Microorganisms (GCM) 10K type strain sequencing project: providing services to taxonomists for standard genome sequencing and annotation.</title>
        <authorList>
            <consortium name="The Broad Institute Genomics Platform"/>
            <consortium name="The Broad Institute Genome Sequencing Center for Infectious Disease"/>
            <person name="Wu L."/>
            <person name="Ma J."/>
        </authorList>
    </citation>
    <scope>NUCLEOTIDE SEQUENCE [LARGE SCALE GENOMIC DNA]</scope>
    <source>
        <strain evidence="3">CCM 7950</strain>
    </source>
</reference>
<name>A0ABW4NT59_9PAST</name>
<comment type="caution">
    <text evidence="2">The sequence shown here is derived from an EMBL/GenBank/DDBJ whole genome shotgun (WGS) entry which is preliminary data.</text>
</comment>
<sequence>MFSFIKKYSYFISLVSILIILFGAYYTYHYFTKVRYWPDLRQRLWQSVDLSKEGQTVFEFKTYKYVQRKKCFFLGFRESDFLNKVGDIHAFYPHYNPYRLTEEEFKKLTKSKPHFILNIYENGHLVAEKKEIFMLVLEYVGGEHVLEQEVSMNVVGGYSWPLSNSCYDFKENSFYHIEITNNMVFPEYKDIDTYLGIVSELTTK</sequence>
<keyword evidence="3" id="KW-1185">Reference proteome</keyword>
<organism evidence="2 3">
    <name type="scientific">Pasteurella oralis</name>
    <dbReference type="NCBI Taxonomy" id="1071947"/>
    <lineage>
        <taxon>Bacteria</taxon>
        <taxon>Pseudomonadati</taxon>
        <taxon>Pseudomonadota</taxon>
        <taxon>Gammaproteobacteria</taxon>
        <taxon>Pasteurellales</taxon>
        <taxon>Pasteurellaceae</taxon>
        <taxon>Pasteurella</taxon>
    </lineage>
</organism>
<dbReference type="EMBL" id="JBHUFP010000004">
    <property type="protein sequence ID" value="MFD1805350.1"/>
    <property type="molecule type" value="Genomic_DNA"/>
</dbReference>
<evidence type="ECO:0008006" key="4">
    <source>
        <dbReference type="Google" id="ProtNLM"/>
    </source>
</evidence>
<dbReference type="Proteomes" id="UP001597420">
    <property type="component" value="Unassembled WGS sequence"/>
</dbReference>
<proteinExistence type="predicted"/>
<feature type="transmembrane region" description="Helical" evidence="1">
    <location>
        <begin position="7"/>
        <end position="28"/>
    </location>
</feature>
<evidence type="ECO:0000313" key="3">
    <source>
        <dbReference type="Proteomes" id="UP001597420"/>
    </source>
</evidence>